<keyword evidence="5" id="KW-1185">Reference proteome</keyword>
<evidence type="ECO:0000313" key="5">
    <source>
        <dbReference type="Proteomes" id="UP000595437"/>
    </source>
</evidence>
<dbReference type="EMBL" id="CP045893">
    <property type="protein sequence ID" value="QQP53515.1"/>
    <property type="molecule type" value="Genomic_DNA"/>
</dbReference>
<dbReference type="Proteomes" id="UP000595437">
    <property type="component" value="Chromosome 10"/>
</dbReference>
<dbReference type="Pfam" id="PF26100">
    <property type="entry name" value="RAG1_RNase_H"/>
    <property type="match status" value="1"/>
</dbReference>
<proteinExistence type="predicted"/>
<dbReference type="AlphaFoldDB" id="A0A7T8K057"/>
<accession>A0A7T8K057</accession>
<evidence type="ECO:0000259" key="2">
    <source>
        <dbReference type="Pfam" id="PF26100"/>
    </source>
</evidence>
<dbReference type="EMBL" id="CP045899">
    <property type="protein sequence ID" value="QQP40661.1"/>
    <property type="molecule type" value="Genomic_DNA"/>
</dbReference>
<name>A0A7T8K057_CALRO</name>
<dbReference type="OrthoDB" id="8193306at2759"/>
<reference evidence="5" key="1">
    <citation type="submission" date="2021-01" db="EMBL/GenBank/DDBJ databases">
        <title>Caligus Genome Assembly.</title>
        <authorList>
            <person name="Gallardo-Escarate C."/>
        </authorList>
    </citation>
    <scope>NUCLEOTIDE SEQUENCE [LARGE SCALE GENOMIC DNA]</scope>
</reference>
<organism evidence="3 5">
    <name type="scientific">Caligus rogercresseyi</name>
    <name type="common">Sea louse</name>
    <dbReference type="NCBI Taxonomy" id="217165"/>
    <lineage>
        <taxon>Eukaryota</taxon>
        <taxon>Metazoa</taxon>
        <taxon>Ecdysozoa</taxon>
        <taxon>Arthropoda</taxon>
        <taxon>Crustacea</taxon>
        <taxon>Multicrustacea</taxon>
        <taxon>Hexanauplia</taxon>
        <taxon>Copepoda</taxon>
        <taxon>Siphonostomatoida</taxon>
        <taxon>Caligidae</taxon>
        <taxon>Caligus</taxon>
    </lineage>
</organism>
<feature type="region of interest" description="Disordered" evidence="1">
    <location>
        <begin position="97"/>
        <end position="120"/>
    </location>
</feature>
<dbReference type="Proteomes" id="UP000595437">
    <property type="component" value="Chromosome 4"/>
</dbReference>
<evidence type="ECO:0000313" key="4">
    <source>
        <dbReference type="EMBL" id="QQP53515.1"/>
    </source>
</evidence>
<gene>
    <name evidence="4" type="ORF">FKW44_006020</name>
    <name evidence="3" type="ORF">FKW44_014786</name>
</gene>
<reference evidence="3" key="2">
    <citation type="journal article" name="Sci. Data">
        <title>Chromosome-scale genome assembly of the sea louse Caligus rogercresseyi by SMRT sequencing and Hi-C analysis.</title>
        <authorList>
            <person name="Gallardo-Escarate C."/>
            <person name="Valenzuela-Munoz V."/>
            <person name="Nunez-Acuna G."/>
            <person name="Valenzuela-Miranda D."/>
            <person name="Goncalves A.T."/>
            <person name="Escobar-Sepulveda H."/>
            <person name="Liachko I."/>
            <person name="Nelson B."/>
            <person name="Roberts S."/>
            <person name="Warren W."/>
        </authorList>
    </citation>
    <scope>NUCLEOTIDE SEQUENCE</scope>
    <source>
        <tissue evidence="3">Whole tissue</tissue>
    </source>
</reference>
<protein>
    <recommendedName>
        <fullName evidence="2">V(D)J recombination-activating protein 1 RNase H domain-containing protein</fullName>
    </recommendedName>
</protein>
<feature type="domain" description="V(D)J recombination-activating protein 1 RNase H" evidence="2">
    <location>
        <begin position="253"/>
        <end position="372"/>
    </location>
</feature>
<evidence type="ECO:0000313" key="3">
    <source>
        <dbReference type="EMBL" id="QQP40661.1"/>
    </source>
</evidence>
<evidence type="ECO:0000256" key="1">
    <source>
        <dbReference type="SAM" id="MobiDB-lite"/>
    </source>
</evidence>
<sequence length="531" mass="59473">MVNEMTNTTLLEIIKRCKKSQFDKEPDFDAVVKEVTTELEVPPSDKLLNDIKDAFKDCQRKQNKNRSLVSSSRHVEEKVVLHRQTYVPKAKVPLEEVEERQQRRRMSSFMESSKAAAEAENTSPTKMFAFGLKNKYLQNKEVAKVGQSILQDSLLVGGHVSLDVASAVYETGKMSKRIYTDIRLLLKAAGADVLPAYDKLLAFKKERRPPVQKLANPFRGVRFDYLECLQLTSSLLLRSLALPAFRDLSEIHMTLHDGLDGSGGHSIFNQVGSDETNNIIMFMFRIENLKTVAGEVLWENPSHASSSACRPVMLLMGKERRENCEIVTGMQKERQGASFSVNHGNGEIDVKVQAKMSMIDGKMHSCLSGLGGAFCCLCTYSKEQCRDTDLIKSGFRIDRTLEDTLQICEQELHLKGNRKTGDYGERKGVTQKPITNEDINSMHPLHNLLRCFGWIFKICCHATAGHLSWSEGKLDVSNRVGRALQFLKQAKEEIQARVKKETSITLEKAAPTGHGGSTTTGNIAKVNLSYP</sequence>
<dbReference type="InterPro" id="IPR058554">
    <property type="entry name" value="RAG1_RNase_H"/>
</dbReference>